<dbReference type="GO" id="GO:0005737">
    <property type="term" value="C:cytoplasm"/>
    <property type="evidence" value="ECO:0007669"/>
    <property type="project" value="UniProtKB-SubCell"/>
</dbReference>
<dbReference type="Proteomes" id="UP001187531">
    <property type="component" value="Unassembled WGS sequence"/>
</dbReference>
<dbReference type="InterPro" id="IPR017336">
    <property type="entry name" value="Snurportin-1"/>
</dbReference>
<comment type="similarity">
    <text evidence="4">Belongs to the snurportin family.</text>
</comment>
<keyword evidence="7" id="KW-0963">Cytoplasm</keyword>
<dbReference type="PANTHER" id="PTHR13403">
    <property type="entry name" value="SNURPORTIN1 RNUT1 PROTEIN RNA, U TRANSPORTER 1"/>
    <property type="match status" value="1"/>
</dbReference>
<sequence length="330" mass="38188">MESLVEALEEVKQPESRLCLYKAKKSPNDQDSRRESFLINHKRLREDALNKLRGIVENDLEEESYNPRFYRKFEGALMISEWLEEIPDSLEDEWIVVVCPVGQRCLVVASQGKTRAFAKSGRFLARHPSMLPDGCINPGRSLTSRPTYIDCIYSESMETYFVLDVLMWNGLQVVDCDTEFRFSWIASHLEETKDLQKKSRRNPYSFVLAPHFPYSPSTLSDKMENLGKRWGPENIDGLLFYHRAIPYISDTSPLVGWLEPFMVPERLGVPLPASFMSKKPADYTNFSDYIKNHGDVYKKKPKKGYSGIKSYDQVDSKMDDEEEKVKVTYC</sequence>
<dbReference type="Pfam" id="PF21974">
    <property type="entry name" value="SPN1_m3Gcap_bd"/>
    <property type="match status" value="1"/>
</dbReference>
<reference evidence="12" key="1">
    <citation type="submission" date="2023-07" db="EMBL/GenBank/DDBJ databases">
        <title>Chromosome-level genome assembly of Artemia franciscana.</title>
        <authorList>
            <person name="Jo E."/>
        </authorList>
    </citation>
    <scope>NUCLEOTIDE SEQUENCE</scope>
    <source>
        <tissue evidence="12">Whole body</tissue>
    </source>
</reference>
<dbReference type="Gene3D" id="3.30.470.30">
    <property type="entry name" value="DNA ligase/mRNA capping enzyme"/>
    <property type="match status" value="1"/>
</dbReference>
<keyword evidence="9" id="KW-0539">Nucleus</keyword>
<dbReference type="CDD" id="cd09232">
    <property type="entry name" value="Snurportin-1_C"/>
    <property type="match status" value="1"/>
</dbReference>
<dbReference type="GO" id="GO:0005634">
    <property type="term" value="C:nucleus"/>
    <property type="evidence" value="ECO:0007669"/>
    <property type="project" value="UniProtKB-SubCell"/>
</dbReference>
<evidence type="ECO:0000256" key="4">
    <source>
        <dbReference type="ARBA" id="ARBA00007540"/>
    </source>
</evidence>
<evidence type="ECO:0000259" key="10">
    <source>
        <dbReference type="Pfam" id="PF11538"/>
    </source>
</evidence>
<dbReference type="GO" id="GO:0061015">
    <property type="term" value="P:snRNA import into nucleus"/>
    <property type="evidence" value="ECO:0007669"/>
    <property type="project" value="InterPro"/>
</dbReference>
<feature type="domain" description="Snurportin-1 N-terminal" evidence="10">
    <location>
        <begin position="17"/>
        <end position="53"/>
    </location>
</feature>
<name>A0AA88L6K4_ARTSF</name>
<evidence type="ECO:0000256" key="5">
    <source>
        <dbReference type="ARBA" id="ARBA00016034"/>
    </source>
</evidence>
<keyword evidence="6" id="KW-0813">Transport</keyword>
<dbReference type="GO" id="GO:0003723">
    <property type="term" value="F:RNA binding"/>
    <property type="evidence" value="ECO:0007669"/>
    <property type="project" value="UniProtKB-KW"/>
</dbReference>
<evidence type="ECO:0000256" key="8">
    <source>
        <dbReference type="ARBA" id="ARBA00022884"/>
    </source>
</evidence>
<keyword evidence="8" id="KW-0694">RNA-binding</keyword>
<organism evidence="12 13">
    <name type="scientific">Artemia franciscana</name>
    <name type="common">Brine shrimp</name>
    <name type="synonym">Artemia sanfranciscana</name>
    <dbReference type="NCBI Taxonomy" id="6661"/>
    <lineage>
        <taxon>Eukaryota</taxon>
        <taxon>Metazoa</taxon>
        <taxon>Ecdysozoa</taxon>
        <taxon>Arthropoda</taxon>
        <taxon>Crustacea</taxon>
        <taxon>Branchiopoda</taxon>
        <taxon>Anostraca</taxon>
        <taxon>Artemiidae</taxon>
        <taxon>Artemia</taxon>
    </lineage>
</organism>
<dbReference type="AlphaFoldDB" id="A0AA88L6K4"/>
<comment type="function">
    <text evidence="1">Functions as an U snRNP-specific nuclear import adapter. Involved in the trimethylguanosine (m3G)-cap-dependent nuclear import of U snRNPs. Binds specifically to the terminal m3G-cap U snRNAs.</text>
</comment>
<evidence type="ECO:0000256" key="1">
    <source>
        <dbReference type="ARBA" id="ARBA00003975"/>
    </source>
</evidence>
<keyword evidence="13" id="KW-1185">Reference proteome</keyword>
<evidence type="ECO:0000259" key="11">
    <source>
        <dbReference type="Pfam" id="PF21974"/>
    </source>
</evidence>
<protein>
    <recommendedName>
        <fullName evidence="5">Snurportin-1</fullName>
    </recommendedName>
</protein>
<evidence type="ECO:0000256" key="2">
    <source>
        <dbReference type="ARBA" id="ARBA00004123"/>
    </source>
</evidence>
<comment type="caution">
    <text evidence="12">The sequence shown here is derived from an EMBL/GenBank/DDBJ whole genome shotgun (WGS) entry which is preliminary data.</text>
</comment>
<dbReference type="EMBL" id="JAVRJZ010000007">
    <property type="protein sequence ID" value="KAK2720358.1"/>
    <property type="molecule type" value="Genomic_DNA"/>
</dbReference>
<proteinExistence type="inferred from homology"/>
<dbReference type="Pfam" id="PF11538">
    <property type="entry name" value="Snurportin1"/>
    <property type="match status" value="1"/>
</dbReference>
<dbReference type="InterPro" id="IPR047857">
    <property type="entry name" value="Snurportin1_C"/>
</dbReference>
<evidence type="ECO:0000256" key="9">
    <source>
        <dbReference type="ARBA" id="ARBA00023242"/>
    </source>
</evidence>
<dbReference type="PANTHER" id="PTHR13403:SF6">
    <property type="entry name" value="SNURPORTIN-1"/>
    <property type="match status" value="1"/>
</dbReference>
<evidence type="ECO:0000256" key="3">
    <source>
        <dbReference type="ARBA" id="ARBA00004496"/>
    </source>
</evidence>
<evidence type="ECO:0000313" key="12">
    <source>
        <dbReference type="EMBL" id="KAK2720358.1"/>
    </source>
</evidence>
<evidence type="ECO:0000256" key="7">
    <source>
        <dbReference type="ARBA" id="ARBA00022490"/>
    </source>
</evidence>
<accession>A0AA88L6K4</accession>
<evidence type="ECO:0000313" key="13">
    <source>
        <dbReference type="Proteomes" id="UP001187531"/>
    </source>
</evidence>
<feature type="domain" description="Snurportin-1 m3G cap-binding" evidence="11">
    <location>
        <begin position="77"/>
        <end position="260"/>
    </location>
</feature>
<dbReference type="InterPro" id="IPR024721">
    <property type="entry name" value="Snurportin-1_N"/>
</dbReference>
<evidence type="ECO:0000256" key="6">
    <source>
        <dbReference type="ARBA" id="ARBA00022448"/>
    </source>
</evidence>
<gene>
    <name evidence="12" type="ORF">QYM36_004296</name>
</gene>
<dbReference type="SUPFAM" id="SSF56091">
    <property type="entry name" value="DNA ligase/mRNA capping enzyme, catalytic domain"/>
    <property type="match status" value="1"/>
</dbReference>
<comment type="subcellular location">
    <subcellularLocation>
        <location evidence="3">Cytoplasm</location>
    </subcellularLocation>
    <subcellularLocation>
        <location evidence="2">Nucleus</location>
    </subcellularLocation>
</comment>